<dbReference type="SUPFAM" id="SSF52374">
    <property type="entry name" value="Nucleotidylyl transferase"/>
    <property type="match status" value="1"/>
</dbReference>
<dbReference type="EMBL" id="RQYC01000004">
    <property type="protein sequence ID" value="RRD90721.1"/>
    <property type="molecule type" value="Genomic_DNA"/>
</dbReference>
<comment type="caution">
    <text evidence="4">The sequence shown here is derived from an EMBL/GenBank/DDBJ whole genome shotgun (WGS) entry which is preliminary data.</text>
</comment>
<evidence type="ECO:0000313" key="5">
    <source>
        <dbReference type="Proteomes" id="UP000269923"/>
    </source>
</evidence>
<dbReference type="InterPro" id="IPR014729">
    <property type="entry name" value="Rossmann-like_a/b/a_fold"/>
</dbReference>
<keyword evidence="5" id="KW-1185">Reference proteome</keyword>
<evidence type="ECO:0000256" key="2">
    <source>
        <dbReference type="ARBA" id="ARBA00022695"/>
    </source>
</evidence>
<keyword evidence="1 4" id="KW-0808">Transferase</keyword>
<dbReference type="Proteomes" id="UP000269923">
    <property type="component" value="Unassembled WGS sequence"/>
</dbReference>
<dbReference type="PANTHER" id="PTHR43793:SF1">
    <property type="entry name" value="FAD SYNTHASE"/>
    <property type="match status" value="1"/>
</dbReference>
<protein>
    <submittedName>
        <fullName evidence="4">Glycerol-3-phosphate cytidylyltransferase</fullName>
    </submittedName>
</protein>
<evidence type="ECO:0000259" key="3">
    <source>
        <dbReference type="Pfam" id="PF01467"/>
    </source>
</evidence>
<gene>
    <name evidence="4" type="ORF">EII21_03660</name>
</gene>
<accession>A0A3P2A5K9</accession>
<proteinExistence type="predicted"/>
<evidence type="ECO:0000313" key="4">
    <source>
        <dbReference type="EMBL" id="RRD90721.1"/>
    </source>
</evidence>
<dbReference type="RefSeq" id="WP_124794290.1">
    <property type="nucleotide sequence ID" value="NZ_RQYC01000004.1"/>
</dbReference>
<evidence type="ECO:0000256" key="1">
    <source>
        <dbReference type="ARBA" id="ARBA00022679"/>
    </source>
</evidence>
<dbReference type="AlphaFoldDB" id="A0A3P2A5K9"/>
<keyword evidence="2 4" id="KW-0548">Nucleotidyltransferase</keyword>
<dbReference type="NCBIfam" id="TIGR00125">
    <property type="entry name" value="cyt_tran_rel"/>
    <property type="match status" value="1"/>
</dbReference>
<sequence length="134" mass="15748">MKIGVYPMVADILHTVHVIAIEEAKKQCDYLIVALHCCPNYKNPVQTIYERYMQLRAIKYVDEVIPYENINDVENMLRSLCFDIYFLGEDYKDKDWECRDVVVGLGKEIVYLSRQHIYSSTNLKKRIVSHQVGE</sequence>
<dbReference type="OrthoDB" id="9802794at2"/>
<dbReference type="Pfam" id="PF01467">
    <property type="entry name" value="CTP_transf_like"/>
    <property type="match status" value="1"/>
</dbReference>
<name>A0A3P2A5K9_9NEIS</name>
<feature type="domain" description="Cytidyltransferase-like" evidence="3">
    <location>
        <begin position="11"/>
        <end position="124"/>
    </location>
</feature>
<dbReference type="PANTHER" id="PTHR43793">
    <property type="entry name" value="FAD SYNTHASE"/>
    <property type="match status" value="1"/>
</dbReference>
<dbReference type="InterPro" id="IPR004821">
    <property type="entry name" value="Cyt_trans-like"/>
</dbReference>
<dbReference type="InterPro" id="IPR050385">
    <property type="entry name" value="Archaeal_FAD_synthase"/>
</dbReference>
<dbReference type="GO" id="GO:0016779">
    <property type="term" value="F:nucleotidyltransferase activity"/>
    <property type="evidence" value="ECO:0007669"/>
    <property type="project" value="UniProtKB-KW"/>
</dbReference>
<organism evidence="4 5">
    <name type="scientific">Conchiformibius steedae</name>
    <dbReference type="NCBI Taxonomy" id="153493"/>
    <lineage>
        <taxon>Bacteria</taxon>
        <taxon>Pseudomonadati</taxon>
        <taxon>Pseudomonadota</taxon>
        <taxon>Betaproteobacteria</taxon>
        <taxon>Neisseriales</taxon>
        <taxon>Neisseriaceae</taxon>
        <taxon>Conchiformibius</taxon>
    </lineage>
</organism>
<dbReference type="Gene3D" id="3.40.50.620">
    <property type="entry name" value="HUPs"/>
    <property type="match status" value="1"/>
</dbReference>
<reference evidence="4 5" key="1">
    <citation type="submission" date="2018-11" db="EMBL/GenBank/DDBJ databases">
        <title>Genomes From Bacteria Associated with the Canine Oral Cavity: a Test Case for Automated Genome-Based Taxonomic Assignment.</title>
        <authorList>
            <person name="Coil D.A."/>
            <person name="Jospin G."/>
            <person name="Darling A.E."/>
            <person name="Wallis C."/>
            <person name="Davis I.J."/>
            <person name="Harris S."/>
            <person name="Eisen J.A."/>
            <person name="Holcombe L.J."/>
            <person name="O'Flynn C."/>
        </authorList>
    </citation>
    <scope>NUCLEOTIDE SEQUENCE [LARGE SCALE GENOMIC DNA]</scope>
    <source>
        <strain evidence="4 5">COT-280</strain>
    </source>
</reference>